<dbReference type="NCBIfam" id="NF037979">
    <property type="entry name" value="Na_transp"/>
    <property type="match status" value="1"/>
</dbReference>
<dbReference type="PRINTS" id="PR00176">
    <property type="entry name" value="NANEUSMPORT"/>
</dbReference>
<sequence>MHHNDRVSFGSRLGAILAAAGSAVGLGNIWRFPYETGNHGGAVFILIYLGCIFILGLPIMIAEFTIGRHSKASTGEAFKVLAPKGYWKWVGYLGVLTGFLILGYYSVVAGWTLEYVFEAATGQFAGKSSSEFVSMFQQFSQNPIRPLIWLTVFMLLTHFVIVKGVQKGIERSSKVLMPLLFILVVVLAVCSVMLPGAEKGIEFLLTPDFSKITPDVFLGAMGQAFFSLSLGMGCLSTYASYFGKETRLGHTAMSVGLIDTFVAVLAGLIIFPAAFSVGIEPDAGPSLIFITLPNVIQQAFSGVPLLAYVCSILFYVLLALAALTSTISLHEVSTAFLHEKFHFTRSKAATIITVSCLLIGIVSSLALGDWSSYTIAGMNLFDALDFLTAKIMLPLGGMFAAIFVGWVIDRRIVRDEVTNYGTLKATFYPVYIFILKFIAPIGIALIFMNELGLLG</sequence>
<feature type="transmembrane region" description="Helical" evidence="7">
    <location>
        <begin position="217"/>
        <end position="241"/>
    </location>
</feature>
<dbReference type="SUPFAM" id="SSF161070">
    <property type="entry name" value="SNF-like"/>
    <property type="match status" value="1"/>
</dbReference>
<dbReference type="GO" id="GO:0015293">
    <property type="term" value="F:symporter activity"/>
    <property type="evidence" value="ECO:0007669"/>
    <property type="project" value="UniProtKB-KW"/>
</dbReference>
<keyword evidence="2 6" id="KW-0813">Transport</keyword>
<dbReference type="RefSeq" id="WP_118484875.1">
    <property type="nucleotide sequence ID" value="NZ_CATZZN010000003.1"/>
</dbReference>
<evidence type="ECO:0000256" key="2">
    <source>
        <dbReference type="ARBA" id="ARBA00022448"/>
    </source>
</evidence>
<dbReference type="GO" id="GO:0016020">
    <property type="term" value="C:membrane"/>
    <property type="evidence" value="ECO:0007669"/>
    <property type="project" value="UniProtKB-SubCell"/>
</dbReference>
<feature type="transmembrane region" description="Helical" evidence="7">
    <location>
        <begin position="12"/>
        <end position="30"/>
    </location>
</feature>
<evidence type="ECO:0000313" key="8">
    <source>
        <dbReference type="EMBL" id="RGR94234.1"/>
    </source>
</evidence>
<dbReference type="InterPro" id="IPR037272">
    <property type="entry name" value="SNS_sf"/>
</dbReference>
<dbReference type="PROSITE" id="PS50267">
    <property type="entry name" value="NA_NEUROTRAN_SYMP_3"/>
    <property type="match status" value="1"/>
</dbReference>
<feature type="transmembrane region" description="Helical" evidence="7">
    <location>
        <begin position="86"/>
        <end position="107"/>
    </location>
</feature>
<name>A0A412GHD8_9BACT</name>
<dbReference type="Pfam" id="PF00209">
    <property type="entry name" value="SNF"/>
    <property type="match status" value="2"/>
</dbReference>
<proteinExistence type="inferred from homology"/>
<evidence type="ECO:0000256" key="3">
    <source>
        <dbReference type="ARBA" id="ARBA00022692"/>
    </source>
</evidence>
<organism evidence="8 9">
    <name type="scientific">Phocaeicola coprocola</name>
    <dbReference type="NCBI Taxonomy" id="310298"/>
    <lineage>
        <taxon>Bacteria</taxon>
        <taxon>Pseudomonadati</taxon>
        <taxon>Bacteroidota</taxon>
        <taxon>Bacteroidia</taxon>
        <taxon>Bacteroidales</taxon>
        <taxon>Bacteroidaceae</taxon>
        <taxon>Phocaeicola</taxon>
    </lineage>
</organism>
<comment type="caution">
    <text evidence="8">The sequence shown here is derived from an EMBL/GenBank/DDBJ whole genome shotgun (WGS) entry which is preliminary data.</text>
</comment>
<dbReference type="PANTHER" id="PTHR42948">
    <property type="entry name" value="TRANSPORTER"/>
    <property type="match status" value="1"/>
</dbReference>
<dbReference type="EMBL" id="QRUU01000046">
    <property type="protein sequence ID" value="RGR94234.1"/>
    <property type="molecule type" value="Genomic_DNA"/>
</dbReference>
<accession>A0A412GHD8</accession>
<keyword evidence="3 6" id="KW-0812">Transmembrane</keyword>
<reference evidence="8 9" key="1">
    <citation type="submission" date="2018-08" db="EMBL/GenBank/DDBJ databases">
        <title>A genome reference for cultivated species of the human gut microbiota.</title>
        <authorList>
            <person name="Zou Y."/>
            <person name="Xue W."/>
            <person name="Luo G."/>
        </authorList>
    </citation>
    <scope>NUCLEOTIDE SEQUENCE [LARGE SCALE GENOMIC DNA]</scope>
    <source>
        <strain evidence="8 9">AF24-2</strain>
    </source>
</reference>
<evidence type="ECO:0000313" key="9">
    <source>
        <dbReference type="Proteomes" id="UP000285864"/>
    </source>
</evidence>
<feature type="transmembrane region" description="Helical" evidence="7">
    <location>
        <begin position="305"/>
        <end position="327"/>
    </location>
</feature>
<evidence type="ECO:0000256" key="5">
    <source>
        <dbReference type="ARBA" id="ARBA00023136"/>
    </source>
</evidence>
<comment type="subcellular location">
    <subcellularLocation>
        <location evidence="1">Membrane</location>
        <topology evidence="1">Multi-pass membrane protein</topology>
    </subcellularLocation>
</comment>
<evidence type="ECO:0000256" key="6">
    <source>
        <dbReference type="RuleBase" id="RU003732"/>
    </source>
</evidence>
<keyword evidence="6" id="KW-0769">Symport</keyword>
<evidence type="ECO:0000256" key="4">
    <source>
        <dbReference type="ARBA" id="ARBA00022989"/>
    </source>
</evidence>
<feature type="transmembrane region" description="Helical" evidence="7">
    <location>
        <begin position="253"/>
        <end position="275"/>
    </location>
</feature>
<feature type="transmembrane region" description="Helical" evidence="7">
    <location>
        <begin position="428"/>
        <end position="448"/>
    </location>
</feature>
<dbReference type="PROSITE" id="PS00610">
    <property type="entry name" value="NA_NEUROTRAN_SYMP_1"/>
    <property type="match status" value="1"/>
</dbReference>
<feature type="transmembrane region" description="Helical" evidence="7">
    <location>
        <begin position="177"/>
        <end position="197"/>
    </location>
</feature>
<keyword evidence="4 7" id="KW-1133">Transmembrane helix</keyword>
<comment type="similarity">
    <text evidence="6">Belongs to the sodium:neurotransmitter symporter (SNF) (TC 2.A.22) family.</text>
</comment>
<feature type="transmembrane region" description="Helical" evidence="7">
    <location>
        <begin position="42"/>
        <end position="66"/>
    </location>
</feature>
<dbReference type="Proteomes" id="UP000285864">
    <property type="component" value="Unassembled WGS sequence"/>
</dbReference>
<gene>
    <name evidence="8" type="ORF">DWY20_10380</name>
</gene>
<dbReference type="CDD" id="cd10336">
    <property type="entry name" value="SLC6sbd_Tyt1-Like"/>
    <property type="match status" value="1"/>
</dbReference>
<dbReference type="InterPro" id="IPR047218">
    <property type="entry name" value="YocR/YhdH-like"/>
</dbReference>
<dbReference type="PANTHER" id="PTHR42948:SF1">
    <property type="entry name" value="TRANSPORTER"/>
    <property type="match status" value="1"/>
</dbReference>
<keyword evidence="9" id="KW-1185">Reference proteome</keyword>
<feature type="transmembrane region" description="Helical" evidence="7">
    <location>
        <begin position="147"/>
        <end position="165"/>
    </location>
</feature>
<dbReference type="AlphaFoldDB" id="A0A412GHD8"/>
<feature type="transmembrane region" description="Helical" evidence="7">
    <location>
        <begin position="348"/>
        <end position="367"/>
    </location>
</feature>
<evidence type="ECO:0000256" key="1">
    <source>
        <dbReference type="ARBA" id="ARBA00004141"/>
    </source>
</evidence>
<dbReference type="InterPro" id="IPR000175">
    <property type="entry name" value="Na/ntran_symport"/>
</dbReference>
<evidence type="ECO:0000256" key="7">
    <source>
        <dbReference type="SAM" id="Phobius"/>
    </source>
</evidence>
<feature type="transmembrane region" description="Helical" evidence="7">
    <location>
        <begin position="387"/>
        <end position="408"/>
    </location>
</feature>
<protein>
    <recommendedName>
        <fullName evidence="6">Transporter</fullName>
    </recommendedName>
</protein>
<keyword evidence="5 7" id="KW-0472">Membrane</keyword>